<dbReference type="CDD" id="cd12822">
    <property type="entry name" value="TmCorA-like"/>
    <property type="match status" value="1"/>
</dbReference>
<dbReference type="InterPro" id="IPR045861">
    <property type="entry name" value="CorA_cytoplasmic_dom"/>
</dbReference>
<evidence type="ECO:0000256" key="5">
    <source>
        <dbReference type="ARBA" id="ARBA00022692"/>
    </source>
</evidence>
<dbReference type="Pfam" id="PF01544">
    <property type="entry name" value="CorA"/>
    <property type="match status" value="1"/>
</dbReference>
<dbReference type="Proteomes" id="UP000179164">
    <property type="component" value="Unassembled WGS sequence"/>
</dbReference>
<reference evidence="9 10" key="1">
    <citation type="journal article" date="2016" name="Nat. Commun.">
        <title>Thousands of microbial genomes shed light on interconnected biogeochemical processes in an aquifer system.</title>
        <authorList>
            <person name="Anantharaman K."/>
            <person name="Brown C.T."/>
            <person name="Hug L.A."/>
            <person name="Sharon I."/>
            <person name="Castelle C.J."/>
            <person name="Probst A.J."/>
            <person name="Thomas B.C."/>
            <person name="Singh A."/>
            <person name="Wilkins M.J."/>
            <person name="Karaoz U."/>
            <person name="Brodie E.L."/>
            <person name="Williams K.H."/>
            <person name="Hubbard S.S."/>
            <person name="Banfield J.F."/>
        </authorList>
    </citation>
    <scope>NUCLEOTIDE SEQUENCE [LARGE SCALE GENOMIC DNA]</scope>
</reference>
<dbReference type="PANTHER" id="PTHR46494">
    <property type="entry name" value="CORA FAMILY METAL ION TRANSPORTER (EUROFUNG)"/>
    <property type="match status" value="1"/>
</dbReference>
<dbReference type="EMBL" id="MHKE01000016">
    <property type="protein sequence ID" value="OGY83004.1"/>
    <property type="molecule type" value="Genomic_DNA"/>
</dbReference>
<sequence>MSREVVTINKLTWMHVEQVNEDDAKFLREHYKFHPLDIKDCLGVTQRPKLDIYPRYIFLVFHFPYLDEGKRKVRVHELMVFAGRHYLITVTNEVLPSLKKYWTSFVSKSKRAVAYDPLKNNSGYLLYKILDTMFRESLPIVDAMGEKVSDLEEQVYADQGRDTVYNLAYLRRKIFKLRRILEPQAQIVGKLVVNRQEFFSRDLEAYFDDVHDLVEKSVVAVESFRDTLEGLHETNQSLISQRTNDTIKTLTVISVALLPLSVITGYYGMNVVGLPFASHPIGLLIITVVLVAMFLGVIGIARQRRLM</sequence>
<comment type="similarity">
    <text evidence="2">Belongs to the CorA metal ion transporter (MIT) (TC 1.A.35) family.</text>
</comment>
<evidence type="ECO:0000256" key="4">
    <source>
        <dbReference type="ARBA" id="ARBA00022475"/>
    </source>
</evidence>
<name>A0A1G2B1F8_9BACT</name>
<keyword evidence="6 8" id="KW-1133">Transmembrane helix</keyword>
<dbReference type="SUPFAM" id="SSF144083">
    <property type="entry name" value="Magnesium transport protein CorA, transmembrane region"/>
    <property type="match status" value="1"/>
</dbReference>
<feature type="transmembrane region" description="Helical" evidence="8">
    <location>
        <begin position="250"/>
        <end position="269"/>
    </location>
</feature>
<evidence type="ECO:0000256" key="2">
    <source>
        <dbReference type="ARBA" id="ARBA00009765"/>
    </source>
</evidence>
<accession>A0A1G2B1F8</accession>
<keyword evidence="5 8" id="KW-0812">Transmembrane</keyword>
<dbReference type="GO" id="GO:0015087">
    <property type="term" value="F:cobalt ion transmembrane transporter activity"/>
    <property type="evidence" value="ECO:0007669"/>
    <property type="project" value="TreeGrafter"/>
</dbReference>
<dbReference type="GO" id="GO:0005886">
    <property type="term" value="C:plasma membrane"/>
    <property type="evidence" value="ECO:0007669"/>
    <property type="project" value="UniProtKB-SubCell"/>
</dbReference>
<feature type="transmembrane region" description="Helical" evidence="8">
    <location>
        <begin position="281"/>
        <end position="301"/>
    </location>
</feature>
<comment type="subcellular location">
    <subcellularLocation>
        <location evidence="1">Cell membrane</location>
        <topology evidence="1">Multi-pass membrane protein</topology>
    </subcellularLocation>
</comment>
<keyword evidence="7 8" id="KW-0472">Membrane</keyword>
<organism evidence="9 10">
    <name type="scientific">Candidatus Kerfeldbacteria bacterium RIFCSPLOWO2_01_FULL_48_11</name>
    <dbReference type="NCBI Taxonomy" id="1798543"/>
    <lineage>
        <taxon>Bacteria</taxon>
        <taxon>Candidatus Kerfeldiibacteriota</taxon>
    </lineage>
</organism>
<keyword evidence="4" id="KW-1003">Cell membrane</keyword>
<dbReference type="AlphaFoldDB" id="A0A1G2B1F8"/>
<dbReference type="InterPro" id="IPR002523">
    <property type="entry name" value="MgTranspt_CorA/ZnTranspt_ZntB"/>
</dbReference>
<dbReference type="GO" id="GO:0000287">
    <property type="term" value="F:magnesium ion binding"/>
    <property type="evidence" value="ECO:0007669"/>
    <property type="project" value="TreeGrafter"/>
</dbReference>
<keyword evidence="3" id="KW-0813">Transport</keyword>
<evidence type="ECO:0000313" key="10">
    <source>
        <dbReference type="Proteomes" id="UP000179164"/>
    </source>
</evidence>
<dbReference type="STRING" id="1798543.A2898_00570"/>
<dbReference type="SUPFAM" id="SSF143865">
    <property type="entry name" value="CorA soluble domain-like"/>
    <property type="match status" value="1"/>
</dbReference>
<evidence type="ECO:0000256" key="3">
    <source>
        <dbReference type="ARBA" id="ARBA00022448"/>
    </source>
</evidence>
<dbReference type="GO" id="GO:0015095">
    <property type="term" value="F:magnesium ion transmembrane transporter activity"/>
    <property type="evidence" value="ECO:0007669"/>
    <property type="project" value="TreeGrafter"/>
</dbReference>
<evidence type="ECO:0000256" key="7">
    <source>
        <dbReference type="ARBA" id="ARBA00023136"/>
    </source>
</evidence>
<proteinExistence type="inferred from homology"/>
<dbReference type="GO" id="GO:0050897">
    <property type="term" value="F:cobalt ion binding"/>
    <property type="evidence" value="ECO:0007669"/>
    <property type="project" value="TreeGrafter"/>
</dbReference>
<comment type="caution">
    <text evidence="9">The sequence shown here is derived from an EMBL/GenBank/DDBJ whole genome shotgun (WGS) entry which is preliminary data.</text>
</comment>
<dbReference type="PANTHER" id="PTHR46494:SF1">
    <property type="entry name" value="CORA FAMILY METAL ION TRANSPORTER (EUROFUNG)"/>
    <property type="match status" value="1"/>
</dbReference>
<evidence type="ECO:0008006" key="11">
    <source>
        <dbReference type="Google" id="ProtNLM"/>
    </source>
</evidence>
<protein>
    <recommendedName>
        <fullName evidence="11">Magnesium transporter</fullName>
    </recommendedName>
</protein>
<dbReference type="Gene3D" id="1.20.58.340">
    <property type="entry name" value="Magnesium transport protein CorA, transmembrane region"/>
    <property type="match status" value="2"/>
</dbReference>
<gene>
    <name evidence="9" type="ORF">A2898_00570</name>
</gene>
<dbReference type="InterPro" id="IPR045863">
    <property type="entry name" value="CorA_TM1_TM2"/>
</dbReference>
<evidence type="ECO:0000256" key="1">
    <source>
        <dbReference type="ARBA" id="ARBA00004651"/>
    </source>
</evidence>
<evidence type="ECO:0000256" key="6">
    <source>
        <dbReference type="ARBA" id="ARBA00022989"/>
    </source>
</evidence>
<evidence type="ECO:0000313" key="9">
    <source>
        <dbReference type="EMBL" id="OGY83004.1"/>
    </source>
</evidence>
<dbReference type="Gene3D" id="3.30.460.20">
    <property type="entry name" value="CorA soluble domain-like"/>
    <property type="match status" value="1"/>
</dbReference>
<evidence type="ECO:0000256" key="8">
    <source>
        <dbReference type="SAM" id="Phobius"/>
    </source>
</evidence>